<evidence type="ECO:0000313" key="1">
    <source>
        <dbReference type="EMBL" id="NCD68205.1"/>
    </source>
</evidence>
<keyword evidence="2" id="KW-1185">Reference proteome</keyword>
<gene>
    <name evidence="1" type="ORF">GSY63_02410</name>
</gene>
<organism evidence="1 2">
    <name type="scientific">Mucilaginibacter agri</name>
    <dbReference type="NCBI Taxonomy" id="2695265"/>
    <lineage>
        <taxon>Bacteria</taxon>
        <taxon>Pseudomonadati</taxon>
        <taxon>Bacteroidota</taxon>
        <taxon>Sphingobacteriia</taxon>
        <taxon>Sphingobacteriales</taxon>
        <taxon>Sphingobacteriaceae</taxon>
        <taxon>Mucilaginibacter</taxon>
    </lineage>
</organism>
<name>A0A965ZCG5_9SPHI</name>
<protein>
    <submittedName>
        <fullName evidence="1">Uncharacterized protein</fullName>
    </submittedName>
</protein>
<comment type="caution">
    <text evidence="1">The sequence shown here is derived from an EMBL/GenBank/DDBJ whole genome shotgun (WGS) entry which is preliminary data.</text>
</comment>
<dbReference type="Proteomes" id="UP000638732">
    <property type="component" value="Unassembled WGS sequence"/>
</dbReference>
<sequence>MDTVLRNHVKDFDMIIALRTHYNWKYDSDYHLLVCKNGKWQKMNFHNKEGSLAKYDPPVPVPDKYKAESDTLISRLVTNNLFAIDDDEVYPTCTEVDTVVNGKHHKFPIGIDNAAGYSIWIIRKDKSRLLYYYAPEYYNKYCSPYWDRRNAIDIINLMTKNW</sequence>
<dbReference type="AlphaFoldDB" id="A0A965ZCG5"/>
<accession>A0A965ZCG5</accession>
<proteinExistence type="predicted"/>
<reference evidence="1" key="1">
    <citation type="submission" date="2020-01" db="EMBL/GenBank/DDBJ databases">
        <authorList>
            <person name="Seo Y.L."/>
        </authorList>
    </citation>
    <scope>NUCLEOTIDE SEQUENCE</scope>
    <source>
        <strain evidence="1">R11</strain>
    </source>
</reference>
<reference evidence="1" key="2">
    <citation type="submission" date="2020-10" db="EMBL/GenBank/DDBJ databases">
        <title>Mucilaginibacter sp. nov., isolated from soil.</title>
        <authorList>
            <person name="Jeon C.O."/>
        </authorList>
    </citation>
    <scope>NUCLEOTIDE SEQUENCE</scope>
    <source>
        <strain evidence="1">R11</strain>
    </source>
</reference>
<dbReference type="EMBL" id="WWEO01000036">
    <property type="protein sequence ID" value="NCD68205.1"/>
    <property type="molecule type" value="Genomic_DNA"/>
</dbReference>
<evidence type="ECO:0000313" key="2">
    <source>
        <dbReference type="Proteomes" id="UP000638732"/>
    </source>
</evidence>